<keyword evidence="15" id="KW-1185">Reference proteome</keyword>
<dbReference type="InterPro" id="IPR016193">
    <property type="entry name" value="Cytidine_deaminase-like"/>
</dbReference>
<evidence type="ECO:0000256" key="5">
    <source>
        <dbReference type="ARBA" id="ARBA00019216"/>
    </source>
</evidence>
<name>A0A8S4NTH6_OWEFU</name>
<dbReference type="SUPFAM" id="SSF53927">
    <property type="entry name" value="Cytidine deaminase-like"/>
    <property type="match status" value="1"/>
</dbReference>
<evidence type="ECO:0000256" key="10">
    <source>
        <dbReference type="ARBA" id="ARBA00031817"/>
    </source>
</evidence>
<sequence>MSDDETISDEHIQWMQKALDFAKDALTNSEVPVGCIIVYDNQIIGNGRNFVNETKNATRHAEFVAIDQVLDWCKKTDCASEEVFKNSVLYVTVEPCIMCAGALRAIQIPLVVYGCANERFGGCGSVLSIHSDKLPNQGPAFKCISGVFQEEAVKLLKDFYKGENINAPDSKRKKKL</sequence>
<comment type="caution">
    <text evidence="14">The sequence shown here is derived from an EMBL/GenBank/DDBJ whole genome shotgun (WGS) entry which is preliminary data.</text>
</comment>
<organism evidence="14 15">
    <name type="scientific">Owenia fusiformis</name>
    <name type="common">Polychaete worm</name>
    <dbReference type="NCBI Taxonomy" id="6347"/>
    <lineage>
        <taxon>Eukaryota</taxon>
        <taxon>Metazoa</taxon>
        <taxon>Spiralia</taxon>
        <taxon>Lophotrochozoa</taxon>
        <taxon>Annelida</taxon>
        <taxon>Polychaeta</taxon>
        <taxon>Sedentaria</taxon>
        <taxon>Canalipalpata</taxon>
        <taxon>Sabellida</taxon>
        <taxon>Oweniida</taxon>
        <taxon>Oweniidae</taxon>
        <taxon>Owenia</taxon>
    </lineage>
</organism>
<dbReference type="GO" id="GO:0002100">
    <property type="term" value="P:tRNA wobble adenosine to inosine editing"/>
    <property type="evidence" value="ECO:0007669"/>
    <property type="project" value="InterPro"/>
</dbReference>
<keyword evidence="8" id="KW-0378">Hydrolase</keyword>
<dbReference type="Gene3D" id="3.40.140.10">
    <property type="entry name" value="Cytidine Deaminase, domain 2"/>
    <property type="match status" value="1"/>
</dbReference>
<evidence type="ECO:0000313" key="14">
    <source>
        <dbReference type="EMBL" id="CAH1785087.1"/>
    </source>
</evidence>
<dbReference type="EMBL" id="CAIIXF020000005">
    <property type="protein sequence ID" value="CAH1785087.1"/>
    <property type="molecule type" value="Genomic_DNA"/>
</dbReference>
<proteinExistence type="inferred from homology"/>
<evidence type="ECO:0000256" key="12">
    <source>
        <dbReference type="ARBA" id="ARBA00048045"/>
    </source>
</evidence>
<keyword evidence="9" id="KW-0862">Zinc</keyword>
<dbReference type="EC" id="3.5.4.33" evidence="4"/>
<comment type="catalytic activity">
    <reaction evidence="12">
        <text>adenosine(34) in tRNA + H2O + H(+) = inosine(34) in tRNA + NH4(+)</text>
        <dbReference type="Rhea" id="RHEA:43168"/>
        <dbReference type="Rhea" id="RHEA-COMP:10373"/>
        <dbReference type="Rhea" id="RHEA-COMP:10374"/>
        <dbReference type="ChEBI" id="CHEBI:15377"/>
        <dbReference type="ChEBI" id="CHEBI:15378"/>
        <dbReference type="ChEBI" id="CHEBI:28938"/>
        <dbReference type="ChEBI" id="CHEBI:74411"/>
        <dbReference type="ChEBI" id="CHEBI:82852"/>
        <dbReference type="EC" id="3.5.4.33"/>
    </reaction>
</comment>
<evidence type="ECO:0000313" key="15">
    <source>
        <dbReference type="Proteomes" id="UP000749559"/>
    </source>
</evidence>
<evidence type="ECO:0000256" key="1">
    <source>
        <dbReference type="ARBA" id="ARBA00001947"/>
    </source>
</evidence>
<evidence type="ECO:0000256" key="2">
    <source>
        <dbReference type="ARBA" id="ARBA00002255"/>
    </source>
</evidence>
<evidence type="ECO:0000256" key="6">
    <source>
        <dbReference type="ARBA" id="ARBA00022694"/>
    </source>
</evidence>
<dbReference type="FunFam" id="3.40.140.10:FF:000036">
    <property type="entry name" value="tRNA-specific adenosine deaminase 2"/>
    <property type="match status" value="1"/>
</dbReference>
<dbReference type="HAMAP" id="MF_00972">
    <property type="entry name" value="tRNA_aden_deaminase"/>
    <property type="match status" value="1"/>
</dbReference>
<dbReference type="GO" id="GO:0005634">
    <property type="term" value="C:nucleus"/>
    <property type="evidence" value="ECO:0007669"/>
    <property type="project" value="TreeGrafter"/>
</dbReference>
<evidence type="ECO:0000259" key="13">
    <source>
        <dbReference type="PROSITE" id="PS51747"/>
    </source>
</evidence>
<evidence type="ECO:0000256" key="9">
    <source>
        <dbReference type="ARBA" id="ARBA00022833"/>
    </source>
</evidence>
<evidence type="ECO:0000256" key="7">
    <source>
        <dbReference type="ARBA" id="ARBA00022723"/>
    </source>
</evidence>
<evidence type="ECO:0000256" key="8">
    <source>
        <dbReference type="ARBA" id="ARBA00022801"/>
    </source>
</evidence>
<dbReference type="InterPro" id="IPR016192">
    <property type="entry name" value="APOBEC/CMP_deaminase_Zn-bd"/>
</dbReference>
<comment type="function">
    <text evidence="2">Probably participates in deamination of adenosine-34 to inosine in many tRNAs.</text>
</comment>
<dbReference type="Pfam" id="PF00383">
    <property type="entry name" value="dCMP_cyt_deam_1"/>
    <property type="match status" value="1"/>
</dbReference>
<dbReference type="AlphaFoldDB" id="A0A8S4NTH6"/>
<protein>
    <recommendedName>
        <fullName evidence="5">tRNA-specific adenosine deaminase 2</fullName>
        <ecNumber evidence="4">3.5.4.33</ecNumber>
    </recommendedName>
    <alternativeName>
        <fullName evidence="11">Deaminase domain-containing protein 1</fullName>
    </alternativeName>
    <alternativeName>
        <fullName evidence="10">tRNA-specific adenosine-34 deaminase subunit ADAT2</fullName>
    </alternativeName>
</protein>
<feature type="domain" description="CMP/dCMP-type deaminase" evidence="13">
    <location>
        <begin position="9"/>
        <end position="134"/>
    </location>
</feature>
<keyword evidence="7" id="KW-0479">Metal-binding</keyword>
<comment type="similarity">
    <text evidence="3">Belongs to the cytidine and deoxycytidylate deaminase family. ADAT2 subfamily.</text>
</comment>
<dbReference type="Proteomes" id="UP000749559">
    <property type="component" value="Unassembled WGS sequence"/>
</dbReference>
<dbReference type="GO" id="GO:0052717">
    <property type="term" value="F:tRNA-specific adenosine-34 deaminase activity"/>
    <property type="evidence" value="ECO:0007669"/>
    <property type="project" value="UniProtKB-EC"/>
</dbReference>
<dbReference type="OrthoDB" id="408702at2759"/>
<evidence type="ECO:0000256" key="11">
    <source>
        <dbReference type="ARBA" id="ARBA00033441"/>
    </source>
</evidence>
<accession>A0A8S4NTH6</accession>
<dbReference type="PANTHER" id="PTHR11079:SF149">
    <property type="entry name" value="TRNA-SPECIFIC ADENOSINE DEAMINASE 2"/>
    <property type="match status" value="1"/>
</dbReference>
<comment type="cofactor">
    <cofactor evidence="1">
        <name>Zn(2+)</name>
        <dbReference type="ChEBI" id="CHEBI:29105"/>
    </cofactor>
</comment>
<gene>
    <name evidence="14" type="ORF">OFUS_LOCUS11193</name>
</gene>
<dbReference type="PROSITE" id="PS00903">
    <property type="entry name" value="CYT_DCMP_DEAMINASES_1"/>
    <property type="match status" value="1"/>
</dbReference>
<dbReference type="PANTHER" id="PTHR11079">
    <property type="entry name" value="CYTOSINE DEAMINASE FAMILY MEMBER"/>
    <property type="match status" value="1"/>
</dbReference>
<reference evidence="14" key="1">
    <citation type="submission" date="2022-03" db="EMBL/GenBank/DDBJ databases">
        <authorList>
            <person name="Martin C."/>
        </authorList>
    </citation>
    <scope>NUCLEOTIDE SEQUENCE</scope>
</reference>
<dbReference type="GO" id="GO:0005737">
    <property type="term" value="C:cytoplasm"/>
    <property type="evidence" value="ECO:0007669"/>
    <property type="project" value="TreeGrafter"/>
</dbReference>
<evidence type="ECO:0000256" key="3">
    <source>
        <dbReference type="ARBA" id="ARBA00010669"/>
    </source>
</evidence>
<dbReference type="CDD" id="cd01285">
    <property type="entry name" value="nucleoside_deaminase"/>
    <property type="match status" value="1"/>
</dbReference>
<dbReference type="InterPro" id="IPR028883">
    <property type="entry name" value="tRNA_aden_deaminase"/>
</dbReference>
<dbReference type="PROSITE" id="PS51747">
    <property type="entry name" value="CYT_DCMP_DEAMINASES_2"/>
    <property type="match status" value="1"/>
</dbReference>
<keyword evidence="6" id="KW-0819">tRNA processing</keyword>
<dbReference type="InterPro" id="IPR002125">
    <property type="entry name" value="CMP_dCMP_dom"/>
</dbReference>
<evidence type="ECO:0000256" key="4">
    <source>
        <dbReference type="ARBA" id="ARBA00012740"/>
    </source>
</evidence>
<dbReference type="GO" id="GO:0008270">
    <property type="term" value="F:zinc ion binding"/>
    <property type="evidence" value="ECO:0007669"/>
    <property type="project" value="InterPro"/>
</dbReference>